<protein>
    <submittedName>
        <fullName evidence="1">Uncharacterized protein</fullName>
    </submittedName>
</protein>
<dbReference type="EMBL" id="LSSK01000169">
    <property type="protein sequence ID" value="OMH84632.1"/>
    <property type="molecule type" value="Genomic_DNA"/>
</dbReference>
<comment type="caution">
    <text evidence="1">The sequence shown here is derived from an EMBL/GenBank/DDBJ whole genome shotgun (WGS) entry which is preliminary data.</text>
</comment>
<reference evidence="2" key="1">
    <citation type="submission" date="2017-01" db="EMBL/GenBank/DDBJ databases">
        <authorList>
            <person name="Wang Y."/>
            <person name="White M."/>
            <person name="Kvist S."/>
            <person name="Moncalvo J.-M."/>
        </authorList>
    </citation>
    <scope>NUCLEOTIDE SEQUENCE [LARGE SCALE GENOMIC DNA]</scope>
    <source>
        <strain evidence="2">COL-18-3</strain>
    </source>
</reference>
<dbReference type="Proteomes" id="UP000188320">
    <property type="component" value="Unassembled WGS sequence"/>
</dbReference>
<dbReference type="OrthoDB" id="10593102at2759"/>
<evidence type="ECO:0000313" key="1">
    <source>
        <dbReference type="EMBL" id="OMH84632.1"/>
    </source>
</evidence>
<name>A0A1R1PUR2_ZANCU</name>
<evidence type="ECO:0000313" key="2">
    <source>
        <dbReference type="Proteomes" id="UP000188320"/>
    </source>
</evidence>
<keyword evidence="2" id="KW-1185">Reference proteome</keyword>
<sequence>MWLFPALRNPTIISPRFSPKFFSSSLTSSLLTTSNCIVSTSSGNGPKYPGNPSLNHRVSRISSIPIRFTGSTSNIRLINSLASPLTWLGILNIPLLIFLNNAGMLSSSNGSFPHNITYNITPHDHTSTSGPAYNLPLITSGAA</sequence>
<proteinExistence type="predicted"/>
<gene>
    <name evidence="1" type="ORF">AX774_g1844</name>
</gene>
<organism evidence="1 2">
    <name type="scientific">Zancudomyces culisetae</name>
    <name type="common">Gut fungus</name>
    <name type="synonym">Smittium culisetae</name>
    <dbReference type="NCBI Taxonomy" id="1213189"/>
    <lineage>
        <taxon>Eukaryota</taxon>
        <taxon>Fungi</taxon>
        <taxon>Fungi incertae sedis</taxon>
        <taxon>Zoopagomycota</taxon>
        <taxon>Kickxellomycotina</taxon>
        <taxon>Harpellomycetes</taxon>
        <taxon>Harpellales</taxon>
        <taxon>Legeriomycetaceae</taxon>
        <taxon>Zancudomyces</taxon>
    </lineage>
</organism>
<accession>A0A1R1PUR2</accession>
<dbReference type="AlphaFoldDB" id="A0A1R1PUR2"/>